<evidence type="ECO:0000313" key="2">
    <source>
        <dbReference type="EMBL" id="KAJ5241927.1"/>
    </source>
</evidence>
<reference evidence="2" key="2">
    <citation type="journal article" date="2023" name="IMA Fungus">
        <title>Comparative genomic study of the Penicillium genus elucidates a diverse pangenome and 15 lateral gene transfer events.</title>
        <authorList>
            <person name="Petersen C."/>
            <person name="Sorensen T."/>
            <person name="Nielsen M.R."/>
            <person name="Sondergaard T.E."/>
            <person name="Sorensen J.L."/>
            <person name="Fitzpatrick D.A."/>
            <person name="Frisvad J.C."/>
            <person name="Nielsen K.L."/>
        </authorList>
    </citation>
    <scope>NUCLEOTIDE SEQUENCE</scope>
    <source>
        <strain evidence="2">IBT 23319</strain>
    </source>
</reference>
<name>A0A9W9TUI7_PENCI</name>
<dbReference type="GeneID" id="81378341"/>
<dbReference type="GO" id="GO:0016020">
    <property type="term" value="C:membrane"/>
    <property type="evidence" value="ECO:0007669"/>
    <property type="project" value="TreeGrafter"/>
</dbReference>
<dbReference type="InterPro" id="IPR050187">
    <property type="entry name" value="Lipid_Phosphate_FormReg"/>
</dbReference>
<organism evidence="2 3">
    <name type="scientific">Penicillium citrinum</name>
    <dbReference type="NCBI Taxonomy" id="5077"/>
    <lineage>
        <taxon>Eukaryota</taxon>
        <taxon>Fungi</taxon>
        <taxon>Dikarya</taxon>
        <taxon>Ascomycota</taxon>
        <taxon>Pezizomycotina</taxon>
        <taxon>Eurotiomycetes</taxon>
        <taxon>Eurotiomycetidae</taxon>
        <taxon>Eurotiales</taxon>
        <taxon>Aspergillaceae</taxon>
        <taxon>Penicillium</taxon>
    </lineage>
</organism>
<dbReference type="SUPFAM" id="SSF111331">
    <property type="entry name" value="NAD kinase/diacylglycerol kinase-like"/>
    <property type="match status" value="1"/>
</dbReference>
<feature type="domain" description="DAGKc" evidence="1">
    <location>
        <begin position="87"/>
        <end position="233"/>
    </location>
</feature>
<reference evidence="2" key="1">
    <citation type="submission" date="2022-11" db="EMBL/GenBank/DDBJ databases">
        <authorList>
            <person name="Petersen C."/>
        </authorList>
    </citation>
    <scope>NUCLEOTIDE SEQUENCE</scope>
    <source>
        <strain evidence="2">IBT 23319</strain>
    </source>
</reference>
<dbReference type="GO" id="GO:0005737">
    <property type="term" value="C:cytoplasm"/>
    <property type="evidence" value="ECO:0007669"/>
    <property type="project" value="TreeGrafter"/>
</dbReference>
<comment type="caution">
    <text evidence="2">The sequence shown here is derived from an EMBL/GenBank/DDBJ whole genome shotgun (WGS) entry which is preliminary data.</text>
</comment>
<dbReference type="InterPro" id="IPR017438">
    <property type="entry name" value="ATP-NAD_kinase_N"/>
</dbReference>
<dbReference type="GO" id="GO:0046512">
    <property type="term" value="P:sphingosine biosynthetic process"/>
    <property type="evidence" value="ECO:0007669"/>
    <property type="project" value="TreeGrafter"/>
</dbReference>
<evidence type="ECO:0000313" key="3">
    <source>
        <dbReference type="Proteomes" id="UP001147733"/>
    </source>
</evidence>
<dbReference type="Pfam" id="PF00781">
    <property type="entry name" value="DAGK_cat"/>
    <property type="match status" value="1"/>
</dbReference>
<dbReference type="Gene3D" id="3.40.50.10330">
    <property type="entry name" value="Probable inorganic polyphosphate/atp-NAD kinase, domain 1"/>
    <property type="match status" value="1"/>
</dbReference>
<dbReference type="PANTHER" id="PTHR12358">
    <property type="entry name" value="SPHINGOSINE KINASE"/>
    <property type="match status" value="1"/>
</dbReference>
<dbReference type="Proteomes" id="UP001147733">
    <property type="component" value="Unassembled WGS sequence"/>
</dbReference>
<accession>A0A9W9TUI7</accession>
<dbReference type="InterPro" id="IPR001206">
    <property type="entry name" value="Diacylglycerol_kinase_cat_dom"/>
</dbReference>
<dbReference type="RefSeq" id="XP_056504931.1">
    <property type="nucleotide sequence ID" value="XM_056639174.1"/>
</dbReference>
<dbReference type="OrthoDB" id="3853857at2759"/>
<evidence type="ECO:0000259" key="1">
    <source>
        <dbReference type="PROSITE" id="PS50146"/>
    </source>
</evidence>
<dbReference type="EMBL" id="JAPQKT010000001">
    <property type="protein sequence ID" value="KAJ5241927.1"/>
    <property type="molecule type" value="Genomic_DNA"/>
</dbReference>
<dbReference type="AlphaFoldDB" id="A0A9W9TUI7"/>
<dbReference type="Gene3D" id="2.60.200.40">
    <property type="match status" value="1"/>
</dbReference>
<sequence length="464" mass="50695">MSADNELRADISSVEGSTFKWSIDNEEDQVELNDIICVVPKESGHRVLFLKHENTNGDISTQLKYVDISSIPPSLTPFWTDIPAYLQGPEPIQVVISTRSGTGAARTIFTTLVKPFLEDLNLNYSIYETKSAQTITELSQSNFLPYASTSTNSTPQTILLLSGDGGLVDILDVFYRNEKKINVEPNIALIPCGTGNAMASSIGLRSGPASGLKTLLRGRSRKLPTFTVKLSAGSQLVVNEGNDRVPINADAEADTNANANADETTHTMYGAVVASWGLHAALVADSDTTKYREFGSERFQMAAKELLHPSDGSDSHRFRGKITFIPVSGSSTTATATATSIGVGNIRRIPEEEHMYVLTTMVPRLEKDFVISPSSEVLSGDLRLLRFGPLSPDDAMRLMTLAYQGGGHVKEKGVLYEEVQMVRIEFDEEEERWRRVCVDGKIVAVEKGGWMEIRKGGSVLNIVS</sequence>
<dbReference type="GO" id="GO:0001727">
    <property type="term" value="F:lipid kinase activity"/>
    <property type="evidence" value="ECO:0007669"/>
    <property type="project" value="TreeGrafter"/>
</dbReference>
<protein>
    <recommendedName>
        <fullName evidence="1">DAGKc domain-containing protein</fullName>
    </recommendedName>
</protein>
<dbReference type="PROSITE" id="PS50146">
    <property type="entry name" value="DAGK"/>
    <property type="match status" value="1"/>
</dbReference>
<proteinExistence type="predicted"/>
<dbReference type="InterPro" id="IPR016064">
    <property type="entry name" value="NAD/diacylglycerol_kinase_sf"/>
</dbReference>
<keyword evidence="3" id="KW-1185">Reference proteome</keyword>
<dbReference type="PANTHER" id="PTHR12358:SF108">
    <property type="entry name" value="DAGKC DOMAIN-CONTAINING PROTEIN"/>
    <property type="match status" value="1"/>
</dbReference>
<gene>
    <name evidence="2" type="ORF">N7469_000254</name>
</gene>